<dbReference type="Pfam" id="PF00560">
    <property type="entry name" value="LRR_1"/>
    <property type="match status" value="1"/>
</dbReference>
<dbReference type="PRINTS" id="PR00019">
    <property type="entry name" value="LEURICHRPT"/>
</dbReference>
<comment type="caution">
    <text evidence="6">The sequence shown here is derived from an EMBL/GenBank/DDBJ whole genome shotgun (WGS) entry which is preliminary data.</text>
</comment>
<dbReference type="AlphaFoldDB" id="A0A085BLH1"/>
<feature type="signal peptide" evidence="4">
    <location>
        <begin position="1"/>
        <end position="23"/>
    </location>
</feature>
<dbReference type="Proteomes" id="UP000028623">
    <property type="component" value="Unassembled WGS sequence"/>
</dbReference>
<evidence type="ECO:0000259" key="5">
    <source>
        <dbReference type="Pfam" id="PF18962"/>
    </source>
</evidence>
<reference evidence="6 7" key="1">
    <citation type="submission" date="2014-07" db="EMBL/GenBank/DDBJ databases">
        <title>Epilithonimonas lactis LMG 22401 Genome.</title>
        <authorList>
            <person name="Pipes S.E."/>
            <person name="Stropko S.J."/>
        </authorList>
    </citation>
    <scope>NUCLEOTIDE SEQUENCE [LARGE SCALE GENOMIC DNA]</scope>
    <source>
        <strain evidence="6 7">LMG 24401</strain>
    </source>
</reference>
<dbReference type="RefSeq" id="WP_034973065.1">
    <property type="nucleotide sequence ID" value="NZ_FOFI01000002.1"/>
</dbReference>
<dbReference type="InterPro" id="IPR003591">
    <property type="entry name" value="Leu-rich_rpt_typical-subtyp"/>
</dbReference>
<feature type="domain" description="Secretion system C-terminal sorting" evidence="5">
    <location>
        <begin position="478"/>
        <end position="542"/>
    </location>
</feature>
<gene>
    <name evidence="6" type="ORF">IO89_01620</name>
</gene>
<keyword evidence="7" id="KW-1185">Reference proteome</keyword>
<evidence type="ECO:0000313" key="6">
    <source>
        <dbReference type="EMBL" id="KFC23316.1"/>
    </source>
</evidence>
<dbReference type="Pfam" id="PF18962">
    <property type="entry name" value="Por_Secre_tail"/>
    <property type="match status" value="1"/>
</dbReference>
<dbReference type="eggNOG" id="COG4886">
    <property type="taxonomic scope" value="Bacteria"/>
</dbReference>
<dbReference type="NCBIfam" id="TIGR04183">
    <property type="entry name" value="Por_Secre_tail"/>
    <property type="match status" value="1"/>
</dbReference>
<evidence type="ECO:0000256" key="2">
    <source>
        <dbReference type="ARBA" id="ARBA00022729"/>
    </source>
</evidence>
<dbReference type="InterPro" id="IPR032675">
    <property type="entry name" value="LRR_dom_sf"/>
</dbReference>
<dbReference type="PROSITE" id="PS51450">
    <property type="entry name" value="LRR"/>
    <property type="match status" value="2"/>
</dbReference>
<keyword evidence="1" id="KW-0433">Leucine-rich repeat</keyword>
<accession>A0A085BLH1</accession>
<evidence type="ECO:0000256" key="1">
    <source>
        <dbReference type="ARBA" id="ARBA00022614"/>
    </source>
</evidence>
<protein>
    <recommendedName>
        <fullName evidence="5">Secretion system C-terminal sorting domain-containing protein</fullName>
    </recommendedName>
</protein>
<dbReference type="Pfam" id="PF13855">
    <property type="entry name" value="LRR_8"/>
    <property type="match status" value="2"/>
</dbReference>
<feature type="chain" id="PRO_5001787096" description="Secretion system C-terminal sorting domain-containing protein" evidence="4">
    <location>
        <begin position="24"/>
        <end position="545"/>
    </location>
</feature>
<keyword evidence="3" id="KW-0677">Repeat</keyword>
<dbReference type="Gene3D" id="3.80.10.10">
    <property type="entry name" value="Ribonuclease Inhibitor"/>
    <property type="match status" value="4"/>
</dbReference>
<evidence type="ECO:0000256" key="4">
    <source>
        <dbReference type="SAM" id="SignalP"/>
    </source>
</evidence>
<proteinExistence type="predicted"/>
<dbReference type="InterPro" id="IPR026444">
    <property type="entry name" value="Secre_tail"/>
</dbReference>
<keyword evidence="2 4" id="KW-0732">Signal</keyword>
<name>A0A085BLH1_9FLAO</name>
<sequence length="545" mass="60230">MRKILFFLLISNLFFAQWSISNAERSTLVNIYNSTDGEHWNRTWDLEKDPRTWFGVGIKNGVVAELNLAGNALSGYFPTYVTSLTKLTKLDLSNNKLTGEVPMGISSLNTLLRLDVSNNRLIGNPTTSLSGLVNLEDLGLGGNNFTIADVNALLQNFNNIKILNIANLELLSIPAKIAAFSNLETLILDNNPIPANAYGNIAGLTKLKTLSLSGTGLTQIPTQVSQRTQLTSLNLSNNALTEQNTTTLSNLINLEWLSLENNQLSQIPAQLSQLKKLESLNLGRNKISGGISTLTGLSSLQQLFLNNNQISGTFPSALLGMKKLMMVNLNSNQLTGELPDQLPKITHISNNRFTRSNLSDYITDFAEQTELNYSPQRYDQEKIVLAIAGQTAKLDQSLSGDYTFSWFKDLDQKLSATSADLNFDNVQNTDFAVYTAEAYTYSTLQNNIFFDLSLFREPITLGDALGTLGTSELKDLSIYPNPTADYINILNVKHEIQKVAIFDLTGKQMLSDNKQRINVSKLPSGVYVLSVKTEVGIKTFKFIKQ</sequence>
<organism evidence="6 7">
    <name type="scientific">Epilithonimonas lactis</name>
    <dbReference type="NCBI Taxonomy" id="421072"/>
    <lineage>
        <taxon>Bacteria</taxon>
        <taxon>Pseudomonadati</taxon>
        <taxon>Bacteroidota</taxon>
        <taxon>Flavobacteriia</taxon>
        <taxon>Flavobacteriales</taxon>
        <taxon>Weeksellaceae</taxon>
        <taxon>Chryseobacterium group</taxon>
        <taxon>Epilithonimonas</taxon>
    </lineage>
</organism>
<dbReference type="InterPro" id="IPR001611">
    <property type="entry name" value="Leu-rich_rpt"/>
</dbReference>
<dbReference type="PANTHER" id="PTHR48065">
    <property type="entry name" value="OS10G0469600 PROTEIN"/>
    <property type="match status" value="1"/>
</dbReference>
<dbReference type="SUPFAM" id="SSF52058">
    <property type="entry name" value="L domain-like"/>
    <property type="match status" value="1"/>
</dbReference>
<dbReference type="SMART" id="SM00369">
    <property type="entry name" value="LRR_TYP"/>
    <property type="match status" value="7"/>
</dbReference>
<dbReference type="OrthoDB" id="627712at2"/>
<dbReference type="STRING" id="421072.SAMN04488097_1284"/>
<evidence type="ECO:0000256" key="3">
    <source>
        <dbReference type="ARBA" id="ARBA00022737"/>
    </source>
</evidence>
<evidence type="ECO:0000313" key="7">
    <source>
        <dbReference type="Proteomes" id="UP000028623"/>
    </source>
</evidence>
<dbReference type="EMBL" id="JPLY01000001">
    <property type="protein sequence ID" value="KFC23316.1"/>
    <property type="molecule type" value="Genomic_DNA"/>
</dbReference>